<feature type="transmembrane region" description="Helical" evidence="2">
    <location>
        <begin position="95"/>
        <end position="112"/>
    </location>
</feature>
<dbReference type="GO" id="GO:0005737">
    <property type="term" value="C:cytoplasm"/>
    <property type="evidence" value="ECO:0007669"/>
    <property type="project" value="TreeGrafter"/>
</dbReference>
<dbReference type="AlphaFoldDB" id="A0A3B0VV13"/>
<dbReference type="PROSITE" id="PS00352">
    <property type="entry name" value="CSD_1"/>
    <property type="match status" value="1"/>
</dbReference>
<proteinExistence type="predicted"/>
<evidence type="ECO:0000259" key="3">
    <source>
        <dbReference type="PROSITE" id="PS51857"/>
    </source>
</evidence>
<dbReference type="SUPFAM" id="SSF50249">
    <property type="entry name" value="Nucleic acid-binding proteins"/>
    <property type="match status" value="1"/>
</dbReference>
<dbReference type="GO" id="GO:0043488">
    <property type="term" value="P:regulation of mRNA stability"/>
    <property type="evidence" value="ECO:0007669"/>
    <property type="project" value="TreeGrafter"/>
</dbReference>
<dbReference type="PANTHER" id="PTHR12962:SF1">
    <property type="entry name" value="COLD SHOCK DOMAIN-CONTAINING PROTEIN CG9705"/>
    <property type="match status" value="1"/>
</dbReference>
<name>A0A3B0VV13_9ZZZZ</name>
<dbReference type="PROSITE" id="PS51857">
    <property type="entry name" value="CSD_2"/>
    <property type="match status" value="1"/>
</dbReference>
<keyword evidence="1" id="KW-0597">Phosphoprotein</keyword>
<dbReference type="InterPro" id="IPR052069">
    <property type="entry name" value="Ca-reg_mRNA-binding_domain"/>
</dbReference>
<dbReference type="Pfam" id="PF00313">
    <property type="entry name" value="CSD"/>
    <property type="match status" value="1"/>
</dbReference>
<organism evidence="4">
    <name type="scientific">hydrothermal vent metagenome</name>
    <dbReference type="NCBI Taxonomy" id="652676"/>
    <lineage>
        <taxon>unclassified sequences</taxon>
        <taxon>metagenomes</taxon>
        <taxon>ecological metagenomes</taxon>
    </lineage>
</organism>
<accession>A0A3B0VV13</accession>
<feature type="domain" description="CSD" evidence="3">
    <location>
        <begin position="8"/>
        <end position="73"/>
    </location>
</feature>
<dbReference type="PANTHER" id="PTHR12962">
    <property type="entry name" value="CALCIUM-REGULATED HEAT STABLE PROTEIN CRHSP-24-RELATED"/>
    <property type="match status" value="1"/>
</dbReference>
<keyword evidence="2" id="KW-1133">Transmembrane helix</keyword>
<evidence type="ECO:0000256" key="2">
    <source>
        <dbReference type="SAM" id="Phobius"/>
    </source>
</evidence>
<dbReference type="InterPro" id="IPR012340">
    <property type="entry name" value="NA-bd_OB-fold"/>
</dbReference>
<keyword evidence="2" id="KW-0812">Transmembrane</keyword>
<evidence type="ECO:0000256" key="1">
    <source>
        <dbReference type="ARBA" id="ARBA00022553"/>
    </source>
</evidence>
<dbReference type="InterPro" id="IPR019844">
    <property type="entry name" value="CSD_CS"/>
</dbReference>
<reference evidence="4" key="1">
    <citation type="submission" date="2018-06" db="EMBL/GenBank/DDBJ databases">
        <authorList>
            <person name="Zhirakovskaya E."/>
        </authorList>
    </citation>
    <scope>NUCLEOTIDE SEQUENCE</scope>
</reference>
<dbReference type="InterPro" id="IPR002059">
    <property type="entry name" value="CSP_DNA-bd"/>
</dbReference>
<dbReference type="InterPro" id="IPR011129">
    <property type="entry name" value="CSD"/>
</dbReference>
<dbReference type="CDD" id="cd04458">
    <property type="entry name" value="CSP_CDS"/>
    <property type="match status" value="1"/>
</dbReference>
<dbReference type="SMART" id="SM00357">
    <property type="entry name" value="CSP"/>
    <property type="match status" value="1"/>
</dbReference>
<dbReference type="GO" id="GO:0003730">
    <property type="term" value="F:mRNA 3'-UTR binding"/>
    <property type="evidence" value="ECO:0007669"/>
    <property type="project" value="TreeGrafter"/>
</dbReference>
<dbReference type="EMBL" id="UOFB01000202">
    <property type="protein sequence ID" value="VAW47475.1"/>
    <property type="molecule type" value="Genomic_DNA"/>
</dbReference>
<keyword evidence="2" id="KW-0472">Membrane</keyword>
<sequence>MASKENAGITGQLKRWNEAKGFGFISTENGQRDIFIHISDLKGMSRRPIVGDTIHYQVKVQNDGKNRAINARIEGVEVVQDHRSKKASKNNKNRTLILIALVAAIVIVAFALI</sequence>
<dbReference type="Gene3D" id="2.40.50.140">
    <property type="entry name" value="Nucleic acid-binding proteins"/>
    <property type="match status" value="1"/>
</dbReference>
<evidence type="ECO:0000313" key="4">
    <source>
        <dbReference type="EMBL" id="VAW47475.1"/>
    </source>
</evidence>
<gene>
    <name evidence="4" type="ORF">MNBD_GAMMA04-670</name>
</gene>
<protein>
    <submittedName>
        <fullName evidence="4">Cold shock protein of CSP family</fullName>
    </submittedName>
</protein>